<protein>
    <recommendedName>
        <fullName evidence="4">Secreted protein</fullName>
    </recommendedName>
</protein>
<comment type="caution">
    <text evidence="2">The sequence shown here is derived from an EMBL/GenBank/DDBJ whole genome shotgun (WGS) entry which is preliminary data.</text>
</comment>
<keyword evidence="3" id="KW-1185">Reference proteome</keyword>
<evidence type="ECO:0000313" key="2">
    <source>
        <dbReference type="EMBL" id="MBP2399857.1"/>
    </source>
</evidence>
<evidence type="ECO:0000256" key="1">
    <source>
        <dbReference type="SAM" id="MobiDB-lite"/>
    </source>
</evidence>
<evidence type="ECO:0000313" key="3">
    <source>
        <dbReference type="Proteomes" id="UP001195422"/>
    </source>
</evidence>
<gene>
    <name evidence="2" type="ORF">JOF39_002938</name>
</gene>
<feature type="region of interest" description="Disordered" evidence="1">
    <location>
        <begin position="53"/>
        <end position="88"/>
    </location>
</feature>
<sequence>MLLGWVSQPWACNALKPPAPLRTQPRAGCSKNRDSVTRDCCAATSERLPGAGTRCCTPDSPPTSLGPQPRAARDFDAGGGTPRIHQSVSQNDAEDCIARCLCV</sequence>
<reference evidence="2 3" key="1">
    <citation type="submission" date="2021-03" db="EMBL/GenBank/DDBJ databases">
        <title>Sequencing the genomes of 1000 actinobacteria strains.</title>
        <authorList>
            <person name="Klenk H.-P."/>
        </authorList>
    </citation>
    <scope>NUCLEOTIDE SEQUENCE [LARGE SCALE GENOMIC DNA]</scope>
    <source>
        <strain evidence="2 3">DSM 20168</strain>
    </source>
</reference>
<evidence type="ECO:0008006" key="4">
    <source>
        <dbReference type="Google" id="ProtNLM"/>
    </source>
</evidence>
<proteinExistence type="predicted"/>
<accession>A0ABS4XTL4</accession>
<dbReference type="Proteomes" id="UP001195422">
    <property type="component" value="Unassembled WGS sequence"/>
</dbReference>
<name>A0ABS4XTL4_GLUPR</name>
<dbReference type="EMBL" id="JAGIOJ010000001">
    <property type="protein sequence ID" value="MBP2399857.1"/>
    <property type="molecule type" value="Genomic_DNA"/>
</dbReference>
<organism evidence="2 3">
    <name type="scientific">Glutamicibacter protophormiae</name>
    <name type="common">Brevibacterium protophormiae</name>
    <dbReference type="NCBI Taxonomy" id="37930"/>
    <lineage>
        <taxon>Bacteria</taxon>
        <taxon>Bacillati</taxon>
        <taxon>Actinomycetota</taxon>
        <taxon>Actinomycetes</taxon>
        <taxon>Micrococcales</taxon>
        <taxon>Micrococcaceae</taxon>
        <taxon>Glutamicibacter</taxon>
    </lineage>
</organism>